<feature type="signal peptide" evidence="1">
    <location>
        <begin position="1"/>
        <end position="23"/>
    </location>
</feature>
<dbReference type="AlphaFoldDB" id="K4AW43"/>
<evidence type="ECO:0000256" key="1">
    <source>
        <dbReference type="SAM" id="SignalP"/>
    </source>
</evidence>
<feature type="chain" id="PRO_5003872201" evidence="1">
    <location>
        <begin position="24"/>
        <end position="50"/>
    </location>
</feature>
<proteinExistence type="predicted"/>
<accession>K4AW43</accession>
<evidence type="ECO:0000313" key="2">
    <source>
        <dbReference type="EnsemblPlants" id="Solyc01g058350.1.1"/>
    </source>
</evidence>
<evidence type="ECO:0000313" key="3">
    <source>
        <dbReference type="Proteomes" id="UP000004994"/>
    </source>
</evidence>
<sequence length="50" mass="5790">MFKMLWLLFAVLWLMELVGCVTCHLTGAVINSSLPVGFWTYEFRQIVVLL</sequence>
<dbReference type="PaxDb" id="4081-Solyc01g058350.1.1"/>
<organism evidence="2">
    <name type="scientific">Solanum lycopersicum</name>
    <name type="common">Tomato</name>
    <name type="synonym">Lycopersicon esculentum</name>
    <dbReference type="NCBI Taxonomy" id="4081"/>
    <lineage>
        <taxon>Eukaryota</taxon>
        <taxon>Viridiplantae</taxon>
        <taxon>Streptophyta</taxon>
        <taxon>Embryophyta</taxon>
        <taxon>Tracheophyta</taxon>
        <taxon>Spermatophyta</taxon>
        <taxon>Magnoliopsida</taxon>
        <taxon>eudicotyledons</taxon>
        <taxon>Gunneridae</taxon>
        <taxon>Pentapetalae</taxon>
        <taxon>asterids</taxon>
        <taxon>lamiids</taxon>
        <taxon>Solanales</taxon>
        <taxon>Solanaceae</taxon>
        <taxon>Solanoideae</taxon>
        <taxon>Solaneae</taxon>
        <taxon>Solanum</taxon>
        <taxon>Solanum subgen. Lycopersicon</taxon>
    </lineage>
</organism>
<dbReference type="EnsemblPlants" id="Solyc01g058350.1.1">
    <property type="protein sequence ID" value="Solyc01g058350.1.1"/>
    <property type="gene ID" value="Solyc01g058350.1"/>
</dbReference>
<dbReference type="HOGENOM" id="CLU_3127889_0_0_1"/>
<name>K4AW43_SOLLC</name>
<protein>
    <submittedName>
        <fullName evidence="2">Uncharacterized protein</fullName>
    </submittedName>
</protein>
<dbReference type="Proteomes" id="UP000004994">
    <property type="component" value="Chromosome 1"/>
</dbReference>
<dbReference type="Gramene" id="Solyc01g058350.1.1">
    <property type="protein sequence ID" value="Solyc01g058350.1.1"/>
    <property type="gene ID" value="Solyc01g058350.1"/>
</dbReference>
<reference evidence="2" key="2">
    <citation type="submission" date="2015-06" db="UniProtKB">
        <authorList>
            <consortium name="EnsemblPlants"/>
        </authorList>
    </citation>
    <scope>IDENTIFICATION</scope>
    <source>
        <strain evidence="2">cv. Heinz 1706</strain>
    </source>
</reference>
<keyword evidence="3" id="KW-1185">Reference proteome</keyword>
<reference evidence="2" key="1">
    <citation type="journal article" date="2012" name="Nature">
        <title>The tomato genome sequence provides insights into fleshy fruit evolution.</title>
        <authorList>
            <consortium name="Tomato Genome Consortium"/>
        </authorList>
    </citation>
    <scope>NUCLEOTIDE SEQUENCE [LARGE SCALE GENOMIC DNA]</scope>
    <source>
        <strain evidence="2">cv. Heinz 1706</strain>
    </source>
</reference>
<keyword evidence="1" id="KW-0732">Signal</keyword>
<dbReference type="InParanoid" id="K4AW43"/>